<dbReference type="AlphaFoldDB" id="A0A0F9V3Z8"/>
<dbReference type="PANTHER" id="PTHR47495">
    <property type="entry name" value="ALDEHYDE DEHYDROGENASE"/>
    <property type="match status" value="1"/>
</dbReference>
<dbReference type="GO" id="GO:0016491">
    <property type="term" value="F:oxidoreductase activity"/>
    <property type="evidence" value="ECO:0007669"/>
    <property type="project" value="InterPro"/>
</dbReference>
<gene>
    <name evidence="2" type="ORF">LCGC14_0530050</name>
</gene>
<dbReference type="InterPro" id="IPR037165">
    <property type="entry name" value="AldOxase/xan_DH_Mopterin-bd_sf"/>
</dbReference>
<dbReference type="InterPro" id="IPR012368">
    <property type="entry name" value="OxRdtase_Mopterin-bd_su_IorB"/>
</dbReference>
<dbReference type="Gene3D" id="3.30.365.10">
    <property type="entry name" value="Aldehyde oxidase/xanthine dehydrogenase, molybdopterin binding domain"/>
    <property type="match status" value="4"/>
</dbReference>
<dbReference type="EMBL" id="LAZR01000689">
    <property type="protein sequence ID" value="KKN60618.1"/>
    <property type="molecule type" value="Genomic_DNA"/>
</dbReference>
<dbReference type="InterPro" id="IPR052516">
    <property type="entry name" value="N-heterocyclic_Hydroxylase"/>
</dbReference>
<accession>A0A0F9V3Z8</accession>
<dbReference type="PIRSF" id="PIRSF036389">
    <property type="entry name" value="IOR_B"/>
    <property type="match status" value="1"/>
</dbReference>
<protein>
    <recommendedName>
        <fullName evidence="1">Aldehyde oxidase/xanthine dehydrogenase a/b hammerhead domain-containing protein</fullName>
    </recommendedName>
</protein>
<dbReference type="InterPro" id="IPR000674">
    <property type="entry name" value="Ald_Oxase/Xan_DH_a/b"/>
</dbReference>
<name>A0A0F9V3Z8_9ZZZZ</name>
<evidence type="ECO:0000259" key="1">
    <source>
        <dbReference type="SMART" id="SM01008"/>
    </source>
</evidence>
<dbReference type="SMART" id="SM01008">
    <property type="entry name" value="Ald_Xan_dh_C"/>
    <property type="match status" value="1"/>
</dbReference>
<dbReference type="PANTHER" id="PTHR47495:SF1">
    <property type="entry name" value="BLL3820 PROTEIN"/>
    <property type="match status" value="1"/>
</dbReference>
<evidence type="ECO:0000313" key="2">
    <source>
        <dbReference type="EMBL" id="KKN60618.1"/>
    </source>
</evidence>
<reference evidence="2" key="1">
    <citation type="journal article" date="2015" name="Nature">
        <title>Complex archaea that bridge the gap between prokaryotes and eukaryotes.</title>
        <authorList>
            <person name="Spang A."/>
            <person name="Saw J.H."/>
            <person name="Jorgensen S.L."/>
            <person name="Zaremba-Niedzwiedzka K."/>
            <person name="Martijn J."/>
            <person name="Lind A.E."/>
            <person name="van Eijk R."/>
            <person name="Schleper C."/>
            <person name="Guy L."/>
            <person name="Ettema T.J."/>
        </authorList>
    </citation>
    <scope>NUCLEOTIDE SEQUENCE</scope>
</reference>
<comment type="caution">
    <text evidence="2">The sequence shown here is derived from an EMBL/GenBank/DDBJ whole genome shotgun (WGS) entry which is preliminary data.</text>
</comment>
<dbReference type="Gene3D" id="3.90.1170.50">
    <property type="entry name" value="Aldehyde oxidase/xanthine dehydrogenase, a/b hammerhead"/>
    <property type="match status" value="1"/>
</dbReference>
<dbReference type="InterPro" id="IPR008274">
    <property type="entry name" value="AldOxase/xan_DH_MoCoBD1"/>
</dbReference>
<dbReference type="InterPro" id="IPR046867">
    <property type="entry name" value="AldOxase/xan_DH_MoCoBD2"/>
</dbReference>
<proteinExistence type="predicted"/>
<dbReference type="Pfam" id="PF20256">
    <property type="entry name" value="MoCoBD_2"/>
    <property type="match status" value="2"/>
</dbReference>
<dbReference type="Pfam" id="PF02738">
    <property type="entry name" value="MoCoBD_1"/>
    <property type="match status" value="1"/>
</dbReference>
<feature type="domain" description="Aldehyde oxidase/xanthine dehydrogenase a/b hammerhead" evidence="1">
    <location>
        <begin position="221"/>
        <end position="298"/>
    </location>
</feature>
<sequence>MKKDDYMDLDFSDIEAHFPLDRREFIKLFGGGIIILVSLRDAEALPQQSRRRLRPELPEDFNAFLRIGEDGRVRCFTGKVELGQGIITSLAQMLADELEVSLNSVDMVMGDTDLCPWDMGTFGSMTTRFFGPPLREAAAKARAVLMELATEYLQVSLNKLKAKDGVIFDKTQPKNQVTYAQLTKGKKIVKKLEGKVSLKAASEFTIVGKPVSRTDAQEKVTGKAMFSGDIRLPGMLYARILIPPAHGAKIKSMDTSAAEKIKGVRVIKDGDLIAVLHKHPEEAGKALAKVKAKYDLPEAKVDDKTIFDHLLKVAPEGEAVVQGGNLQTGEKLSAHIVEETYLNSYVAHATTETHTALVKIEGNKATVWASTQTPFRAKDEVAQVLGFPSKNVRVIPPFVGGGFGGKSNNKQVVQAARLAKLAGKPVQVAWSRAEEFFHDTFRPAAVVKIKSGVKDSGKIFLWDYKVYFAGERGSQQFYDIPHHQTVSTGGGWRGTPGSHPFGTGAWRAPANNTNTFARESQIDIMASKAGIDPLEFRLKNLKDKRMLGVLTAAAKKFGWTKSKATNGRGYGISLGIDTGTYVALMAEVEVDKKGAVQVKHVVCAQDMGLSINPEGAKMQVEGCITMGLGYALTEEIHFKGGEIFDLNFDTYEIPRFSWLPKIETVLIDAKDSPPQGGGEPAIICMGAVVANAIYDATGARLFQLPMTPERIKEAMNPK</sequence>
<dbReference type="SUPFAM" id="SSF56003">
    <property type="entry name" value="Molybdenum cofactor-binding domain"/>
    <property type="match status" value="2"/>
</dbReference>
<organism evidence="2">
    <name type="scientific">marine sediment metagenome</name>
    <dbReference type="NCBI Taxonomy" id="412755"/>
    <lineage>
        <taxon>unclassified sequences</taxon>
        <taxon>metagenomes</taxon>
        <taxon>ecological metagenomes</taxon>
    </lineage>
</organism>